<feature type="domain" description="D-apionate lactonase TIM barrel" evidence="2">
    <location>
        <begin position="261"/>
        <end position="540"/>
    </location>
</feature>
<keyword evidence="4" id="KW-1185">Reference proteome</keyword>
<name>A0ABU8L630_9HYPH</name>
<evidence type="ECO:0000313" key="4">
    <source>
        <dbReference type="Proteomes" id="UP001387293"/>
    </source>
</evidence>
<dbReference type="Pfam" id="PF25838">
    <property type="entry name" value="Apionate_lact_M"/>
    <property type="match status" value="1"/>
</dbReference>
<proteinExistence type="predicted"/>
<gene>
    <name evidence="3" type="ORF">O7A60_27365</name>
</gene>
<reference evidence="3 4" key="1">
    <citation type="submission" date="2022-12" db="EMBL/GenBank/DDBJ databases">
        <authorList>
            <person name="Muema E."/>
        </authorList>
    </citation>
    <scope>NUCLEOTIDE SEQUENCE [LARGE SCALE GENOMIC DNA]</scope>
    <source>
        <strain evidence="4">1326</strain>
    </source>
</reference>
<dbReference type="EMBL" id="JAPYKS010000028">
    <property type="protein sequence ID" value="MEI9412444.1"/>
    <property type="molecule type" value="Genomic_DNA"/>
</dbReference>
<dbReference type="Proteomes" id="UP001387293">
    <property type="component" value="Unassembled WGS sequence"/>
</dbReference>
<evidence type="ECO:0000259" key="2">
    <source>
        <dbReference type="Pfam" id="PF25838"/>
    </source>
</evidence>
<feature type="domain" description="D-apionate lactonase N-terminal" evidence="1">
    <location>
        <begin position="10"/>
        <end position="233"/>
    </location>
</feature>
<evidence type="ECO:0000259" key="1">
    <source>
        <dbReference type="Pfam" id="PF25837"/>
    </source>
</evidence>
<comment type="caution">
    <text evidence="3">The sequence shown here is derived from an EMBL/GenBank/DDBJ whole genome shotgun (WGS) entry which is preliminary data.</text>
</comment>
<organism evidence="3 4">
    <name type="scientific">Mesorhizobium salmacidum</name>
    <dbReference type="NCBI Taxonomy" id="3015171"/>
    <lineage>
        <taxon>Bacteria</taxon>
        <taxon>Pseudomonadati</taxon>
        <taxon>Pseudomonadota</taxon>
        <taxon>Alphaproteobacteria</taxon>
        <taxon>Hyphomicrobiales</taxon>
        <taxon>Phyllobacteriaceae</taxon>
        <taxon>Mesorhizobium</taxon>
    </lineage>
</organism>
<sequence length="630" mass="66131">MSGDVSALDLFGTNERVAERRILTAGPLSAILEDGNLRTIRFAGVEVVRAINYLARDASWGTYKPELSNIRISEGLAAFDVGYDGLCAGPQGRFSYRMTITGKASGELTMEAQGIALTDFSTNRTGFVVLHPSEAAGGRLTITHSDGRIEETVFPEMISPNQPAFDIAALTHEPAPGMVCTVAMEGDAFEMEDQRNWTDASFKTYVRPLSKPRPYVISKGSNDIQRVVVSIEAKASVVRVQPTDTATLTLGRSAGHMPSMALFLDPDDLPAAIAGASLLGPAQEVIVRFDSARRHDKRSLRKAAGLAASIGARLAIEAIVDAVDPAAEAKIVVDAIRSSGVEPSAILISPRREFKTRASNLVPAGERPVGDLVNAFNAAGITASVGAGTPSLFTEFNRNPPTGDADFVFFGNAAIVHAADDLSVMETLTVYPSVIATARHLCPGKPIWLGPCTIGMRHNPYGQGVAANPAPSRVPGAGDDPRHGALFGAAFAVGVAAQAAAAGVDRLILAAPTGRFGLLNAAGERRPLQAVHAELAAASGAERCEVASDRSGIAAVAYHTGDGTRILVANLTPEDIEISVPQALQSAGVIEPSAKVATLRSKRLILDRYRTIMLTASATGRNSTSLVDSL</sequence>
<dbReference type="InterPro" id="IPR058788">
    <property type="entry name" value="ApnL_N"/>
</dbReference>
<accession>A0ABU8L630</accession>
<dbReference type="InterPro" id="IPR058787">
    <property type="entry name" value="ApnL_M"/>
</dbReference>
<protein>
    <submittedName>
        <fullName evidence="3">Uncharacterized protein</fullName>
    </submittedName>
</protein>
<dbReference type="RefSeq" id="WP_337108842.1">
    <property type="nucleotide sequence ID" value="NZ_JAPYKS010000028.1"/>
</dbReference>
<dbReference type="Pfam" id="PF25837">
    <property type="entry name" value="Apionate_lact_N"/>
    <property type="match status" value="1"/>
</dbReference>
<evidence type="ECO:0000313" key="3">
    <source>
        <dbReference type="EMBL" id="MEI9412444.1"/>
    </source>
</evidence>